<dbReference type="PANTHER" id="PTHR34687:SF1">
    <property type="entry name" value="CHAPERONE PROTEIN DNAJ-LIKE PROTEIN"/>
    <property type="match status" value="1"/>
</dbReference>
<organism evidence="2 3">
    <name type="scientific">Genlisea aurea</name>
    <dbReference type="NCBI Taxonomy" id="192259"/>
    <lineage>
        <taxon>Eukaryota</taxon>
        <taxon>Viridiplantae</taxon>
        <taxon>Streptophyta</taxon>
        <taxon>Embryophyta</taxon>
        <taxon>Tracheophyta</taxon>
        <taxon>Spermatophyta</taxon>
        <taxon>Magnoliopsida</taxon>
        <taxon>eudicotyledons</taxon>
        <taxon>Gunneridae</taxon>
        <taxon>Pentapetalae</taxon>
        <taxon>asterids</taxon>
        <taxon>lamiids</taxon>
        <taxon>Lamiales</taxon>
        <taxon>Lentibulariaceae</taxon>
        <taxon>Genlisea</taxon>
    </lineage>
</organism>
<keyword evidence="1" id="KW-0732">Signal</keyword>
<evidence type="ECO:0000313" key="3">
    <source>
        <dbReference type="Proteomes" id="UP000015453"/>
    </source>
</evidence>
<comment type="caution">
    <text evidence="2">The sequence shown here is derived from an EMBL/GenBank/DDBJ whole genome shotgun (WGS) entry which is preliminary data.</text>
</comment>
<proteinExistence type="predicted"/>
<keyword evidence="3" id="KW-1185">Reference proteome</keyword>
<feature type="chain" id="PRO_5004548741" evidence="1">
    <location>
        <begin position="18"/>
        <end position="94"/>
    </location>
</feature>
<gene>
    <name evidence="2" type="ORF">M569_16134</name>
</gene>
<dbReference type="OrthoDB" id="525163at2759"/>
<dbReference type="PANTHER" id="PTHR34687">
    <property type="entry name" value="CHAPERONE PROTEIN DNAJ-LIKE PROTEIN"/>
    <property type="match status" value="1"/>
</dbReference>
<evidence type="ECO:0000313" key="2">
    <source>
        <dbReference type="EMBL" id="EPS58680.1"/>
    </source>
</evidence>
<accession>S8BVN6</accession>
<sequence>MVPIVLAATVISGLAGAVIVKEVIDRLPMVGYGHVPRCPSCNGTGRITCICTRWSDGDFGCRTCSGSGRMPCTRCGGTGTGRPLPVQVSIRTPS</sequence>
<feature type="signal peptide" evidence="1">
    <location>
        <begin position="1"/>
        <end position="17"/>
    </location>
</feature>
<dbReference type="AlphaFoldDB" id="S8BVN6"/>
<dbReference type="Proteomes" id="UP000015453">
    <property type="component" value="Unassembled WGS sequence"/>
</dbReference>
<protein>
    <submittedName>
        <fullName evidence="2">Uncharacterized protein</fullName>
    </submittedName>
</protein>
<evidence type="ECO:0000256" key="1">
    <source>
        <dbReference type="SAM" id="SignalP"/>
    </source>
</evidence>
<dbReference type="EMBL" id="AUSU01008994">
    <property type="protein sequence ID" value="EPS58680.1"/>
    <property type="molecule type" value="Genomic_DNA"/>
</dbReference>
<name>S8BVN6_9LAMI</name>
<reference evidence="2 3" key="1">
    <citation type="journal article" date="2013" name="BMC Genomics">
        <title>The miniature genome of a carnivorous plant Genlisea aurea contains a low number of genes and short non-coding sequences.</title>
        <authorList>
            <person name="Leushkin E.V."/>
            <person name="Sutormin R.A."/>
            <person name="Nabieva E.R."/>
            <person name="Penin A.A."/>
            <person name="Kondrashov A.S."/>
            <person name="Logacheva M.D."/>
        </authorList>
    </citation>
    <scope>NUCLEOTIDE SEQUENCE [LARGE SCALE GENOMIC DNA]</scope>
</reference>